<dbReference type="KEGG" id="dmm:dnm_036700"/>
<dbReference type="AlphaFoldDB" id="A0A975BLJ7"/>
<sequence length="130" mass="15341">MIILDEQLLGRNIETEIAKWYRGAVQFVIELRPRTVIKDEAIPKLLRQQKQPTFVTINEKDFWLKVPANNKYCVVCFTLPDSRSEEISQSLRILFRYPEFSTKSKRMGKVVRITDREISYYTSGMHIITL</sequence>
<reference evidence="1" key="1">
    <citation type="journal article" date="2021" name="Microb. Physiol.">
        <title>Proteogenomic Insights into the Physiology of Marine, Sulfate-Reducing, Filamentous Desulfonema limicola and Desulfonema magnum.</title>
        <authorList>
            <person name="Schnaars V."/>
            <person name="Wohlbrand L."/>
            <person name="Scheve S."/>
            <person name="Hinrichs C."/>
            <person name="Reinhardt R."/>
            <person name="Rabus R."/>
        </authorList>
    </citation>
    <scope>NUCLEOTIDE SEQUENCE</scope>
    <source>
        <strain evidence="1">4be13</strain>
    </source>
</reference>
<dbReference type="Proteomes" id="UP000663722">
    <property type="component" value="Chromosome"/>
</dbReference>
<dbReference type="RefSeq" id="WP_207682744.1">
    <property type="nucleotide sequence ID" value="NZ_CP061800.1"/>
</dbReference>
<evidence type="ECO:0000313" key="1">
    <source>
        <dbReference type="EMBL" id="QTA87636.1"/>
    </source>
</evidence>
<name>A0A975BLJ7_9BACT</name>
<accession>A0A975BLJ7</accession>
<proteinExistence type="predicted"/>
<keyword evidence="2" id="KW-1185">Reference proteome</keyword>
<dbReference type="EMBL" id="CP061800">
    <property type="protein sequence ID" value="QTA87636.1"/>
    <property type="molecule type" value="Genomic_DNA"/>
</dbReference>
<organism evidence="1 2">
    <name type="scientific">Desulfonema magnum</name>
    <dbReference type="NCBI Taxonomy" id="45655"/>
    <lineage>
        <taxon>Bacteria</taxon>
        <taxon>Pseudomonadati</taxon>
        <taxon>Thermodesulfobacteriota</taxon>
        <taxon>Desulfobacteria</taxon>
        <taxon>Desulfobacterales</taxon>
        <taxon>Desulfococcaceae</taxon>
        <taxon>Desulfonema</taxon>
    </lineage>
</organism>
<evidence type="ECO:0000313" key="2">
    <source>
        <dbReference type="Proteomes" id="UP000663722"/>
    </source>
</evidence>
<gene>
    <name evidence="1" type="ORF">dnm_036700</name>
</gene>
<protein>
    <submittedName>
        <fullName evidence="1">Uncharacterized protein</fullName>
    </submittedName>
</protein>